<accession>A0A9P0HUV4</accession>
<evidence type="ECO:0000256" key="10">
    <source>
        <dbReference type="SAM" id="Phobius"/>
    </source>
</evidence>
<keyword evidence="3" id="KW-0963">Cytoplasm</keyword>
<dbReference type="GO" id="GO:0005739">
    <property type="term" value="C:mitochondrion"/>
    <property type="evidence" value="ECO:0007669"/>
    <property type="project" value="TreeGrafter"/>
</dbReference>
<dbReference type="Pfam" id="PF21033">
    <property type="entry name" value="RMD1-3"/>
    <property type="match status" value="1"/>
</dbReference>
<evidence type="ECO:0000313" key="12">
    <source>
        <dbReference type="Proteomes" id="UP001152798"/>
    </source>
</evidence>
<keyword evidence="10" id="KW-0472">Membrane</keyword>
<name>A0A9P0HUV4_NEZVI</name>
<keyword evidence="4" id="KW-0677">Repeat</keyword>
<feature type="coiled-coil region" evidence="9">
    <location>
        <begin position="46"/>
        <end position="73"/>
    </location>
</feature>
<comment type="subunit">
    <text evidence="2">Interacts with microtubules.</text>
</comment>
<keyword evidence="5" id="KW-0802">TPR repeat</keyword>
<dbReference type="SUPFAM" id="SSF48452">
    <property type="entry name" value="TPR-like"/>
    <property type="match status" value="1"/>
</dbReference>
<evidence type="ECO:0000313" key="11">
    <source>
        <dbReference type="EMBL" id="CAH1408215.1"/>
    </source>
</evidence>
<dbReference type="EMBL" id="OV725083">
    <property type="protein sequence ID" value="CAH1408215.1"/>
    <property type="molecule type" value="Genomic_DNA"/>
</dbReference>
<keyword evidence="10" id="KW-1133">Transmembrane helix</keyword>
<dbReference type="AlphaFoldDB" id="A0A9P0HUV4"/>
<dbReference type="PANTHER" id="PTHR16056">
    <property type="entry name" value="REGULATOR OF MICROTUBULE DYNAMICS PROTEIN"/>
    <property type="match status" value="1"/>
</dbReference>
<keyword evidence="10" id="KW-0812">Transmembrane</keyword>
<dbReference type="Proteomes" id="UP001152798">
    <property type="component" value="Chromosome 7"/>
</dbReference>
<keyword evidence="12" id="KW-1185">Reference proteome</keyword>
<dbReference type="OrthoDB" id="512473at2759"/>
<evidence type="ECO:0000256" key="6">
    <source>
        <dbReference type="ARBA" id="ARBA00023212"/>
    </source>
</evidence>
<comment type="subcellular location">
    <subcellularLocation>
        <location evidence="1">Cytoplasm</location>
        <location evidence="1">Cytoskeleton</location>
    </subcellularLocation>
</comment>
<dbReference type="GO" id="GO:0008017">
    <property type="term" value="F:microtubule binding"/>
    <property type="evidence" value="ECO:0007669"/>
    <property type="project" value="TreeGrafter"/>
</dbReference>
<evidence type="ECO:0000256" key="3">
    <source>
        <dbReference type="ARBA" id="ARBA00022490"/>
    </source>
</evidence>
<gene>
    <name evidence="11" type="ORF">NEZAVI_LOCUS15787</name>
</gene>
<evidence type="ECO:0000256" key="2">
    <source>
        <dbReference type="ARBA" id="ARBA00011375"/>
    </source>
</evidence>
<keyword evidence="6" id="KW-0206">Cytoskeleton</keyword>
<evidence type="ECO:0000256" key="8">
    <source>
        <dbReference type="ARBA" id="ARBA00041958"/>
    </source>
</evidence>
<evidence type="ECO:0000256" key="5">
    <source>
        <dbReference type="ARBA" id="ARBA00022803"/>
    </source>
</evidence>
<evidence type="ECO:0000256" key="7">
    <source>
        <dbReference type="ARBA" id="ARBA00039966"/>
    </source>
</evidence>
<proteinExistence type="predicted"/>
<dbReference type="InterPro" id="IPR011990">
    <property type="entry name" value="TPR-like_helical_dom_sf"/>
</dbReference>
<dbReference type="PANTHER" id="PTHR16056:SF16">
    <property type="entry name" value="REGULATOR OF MICROTUBULE DYNAMICS PROTEIN 1"/>
    <property type="match status" value="1"/>
</dbReference>
<dbReference type="GO" id="GO:0097431">
    <property type="term" value="C:mitotic spindle pole"/>
    <property type="evidence" value="ECO:0007669"/>
    <property type="project" value="TreeGrafter"/>
</dbReference>
<feature type="transmembrane region" description="Helical" evidence="10">
    <location>
        <begin position="12"/>
        <end position="30"/>
    </location>
</feature>
<evidence type="ECO:0000256" key="9">
    <source>
        <dbReference type="SAM" id="Coils"/>
    </source>
</evidence>
<sequence>MNGNLLRSQGLLAIAVGAGVVIGAAGVFLYEHLFKEKRRLILQKDVTKLGISISELKKELQELRDSQKRLRRNRIKAVTYATTDLESETQSVVEDLDDDEFYDLSDDEETAVNSVSPSDGQSSEFQEIDALLVGSEEDKRRCLEKLEDMYNQDRENPEVLWRFAKCCHSIATIKESQNDLEQKKQYIAKGLEYATKCLELAPRSSNAHKWYAICIGARSETQGVKEKLKDGLEFKEHVEEALKIKPSDPTLHYLLGRFLYEVASLSWVERKVATTLFGEVPYTTYPEAVQSLTKAEELSVNPWKENRLLLAKCYIQMGEYAEAVYWLDKADDVETITKEDHKAEIEILSLKKKYQHHRGT</sequence>
<protein>
    <recommendedName>
        <fullName evidence="7">Regulator of microtubule dynamics protein 1</fullName>
    </recommendedName>
    <alternativeName>
        <fullName evidence="8">Protein FAM82B</fullName>
    </alternativeName>
</protein>
<evidence type="ECO:0000256" key="4">
    <source>
        <dbReference type="ARBA" id="ARBA00022737"/>
    </source>
</evidence>
<dbReference type="Gene3D" id="1.25.40.10">
    <property type="entry name" value="Tetratricopeptide repeat domain"/>
    <property type="match status" value="1"/>
</dbReference>
<organism evidence="11 12">
    <name type="scientific">Nezara viridula</name>
    <name type="common">Southern green stink bug</name>
    <name type="synonym">Cimex viridulus</name>
    <dbReference type="NCBI Taxonomy" id="85310"/>
    <lineage>
        <taxon>Eukaryota</taxon>
        <taxon>Metazoa</taxon>
        <taxon>Ecdysozoa</taxon>
        <taxon>Arthropoda</taxon>
        <taxon>Hexapoda</taxon>
        <taxon>Insecta</taxon>
        <taxon>Pterygota</taxon>
        <taxon>Neoptera</taxon>
        <taxon>Paraneoptera</taxon>
        <taxon>Hemiptera</taxon>
        <taxon>Heteroptera</taxon>
        <taxon>Panheteroptera</taxon>
        <taxon>Pentatomomorpha</taxon>
        <taxon>Pentatomoidea</taxon>
        <taxon>Pentatomidae</taxon>
        <taxon>Pentatominae</taxon>
        <taxon>Nezara</taxon>
    </lineage>
</organism>
<keyword evidence="9" id="KW-0175">Coiled coil</keyword>
<dbReference type="GO" id="GO:0005876">
    <property type="term" value="C:spindle microtubule"/>
    <property type="evidence" value="ECO:0007669"/>
    <property type="project" value="TreeGrafter"/>
</dbReference>
<evidence type="ECO:0000256" key="1">
    <source>
        <dbReference type="ARBA" id="ARBA00004245"/>
    </source>
</evidence>
<reference evidence="11" key="1">
    <citation type="submission" date="2022-01" db="EMBL/GenBank/DDBJ databases">
        <authorList>
            <person name="King R."/>
        </authorList>
    </citation>
    <scope>NUCLEOTIDE SEQUENCE</scope>
</reference>
<dbReference type="InterPro" id="IPR049039">
    <property type="entry name" value="RMD1-3_a_helical_rpt"/>
</dbReference>